<dbReference type="Pfam" id="PF00264">
    <property type="entry name" value="Tyrosinase"/>
    <property type="match status" value="1"/>
</dbReference>
<dbReference type="PRINTS" id="PR00092">
    <property type="entry name" value="TYROSINASE"/>
</dbReference>
<dbReference type="GO" id="GO:0016491">
    <property type="term" value="F:oxidoreductase activity"/>
    <property type="evidence" value="ECO:0007669"/>
    <property type="project" value="InterPro"/>
</dbReference>
<dbReference type="PROSITE" id="PS00498">
    <property type="entry name" value="TYROSINASE_2"/>
    <property type="match status" value="1"/>
</dbReference>
<evidence type="ECO:0000256" key="1">
    <source>
        <dbReference type="ARBA" id="ARBA00022723"/>
    </source>
</evidence>
<evidence type="ECO:0000313" key="6">
    <source>
        <dbReference type="EMBL" id="PPJ53147.1"/>
    </source>
</evidence>
<evidence type="ECO:0000313" key="7">
    <source>
        <dbReference type="Proteomes" id="UP000237631"/>
    </source>
</evidence>
<keyword evidence="1" id="KW-0479">Metal-binding</keyword>
<dbReference type="OrthoDB" id="6132182at2759"/>
<feature type="chain" id="PRO_5015630035" description="Tyrosinase copper-binding domain-containing protein" evidence="3">
    <location>
        <begin position="19"/>
        <end position="335"/>
    </location>
</feature>
<dbReference type="EMBL" id="PNEN01001592">
    <property type="protein sequence ID" value="PPJ53147.1"/>
    <property type="molecule type" value="Genomic_DNA"/>
</dbReference>
<evidence type="ECO:0000259" key="4">
    <source>
        <dbReference type="PROSITE" id="PS00497"/>
    </source>
</evidence>
<evidence type="ECO:0000256" key="3">
    <source>
        <dbReference type="SAM" id="SignalP"/>
    </source>
</evidence>
<protein>
    <recommendedName>
        <fullName evidence="4 5">Tyrosinase copper-binding domain-containing protein</fullName>
    </recommendedName>
</protein>
<feature type="domain" description="Tyrosinase copper-binding" evidence="4">
    <location>
        <begin position="94"/>
        <end position="111"/>
    </location>
</feature>
<dbReference type="AlphaFoldDB" id="A0A2S6C090"/>
<dbReference type="GO" id="GO:0046872">
    <property type="term" value="F:metal ion binding"/>
    <property type="evidence" value="ECO:0007669"/>
    <property type="project" value="UniProtKB-KW"/>
</dbReference>
<dbReference type="InterPro" id="IPR008922">
    <property type="entry name" value="Di-copper_centre_dom_sf"/>
</dbReference>
<keyword evidence="2" id="KW-0186">Copper</keyword>
<dbReference type="PANTHER" id="PTHR11474:SF126">
    <property type="entry name" value="TYROSINASE-LIKE PROTEIN TYR-1-RELATED"/>
    <property type="match status" value="1"/>
</dbReference>
<dbReference type="Gene3D" id="1.10.1280.10">
    <property type="entry name" value="Di-copper center containing domain from catechol oxidase"/>
    <property type="match status" value="1"/>
</dbReference>
<dbReference type="InterPro" id="IPR002227">
    <property type="entry name" value="Tyrosinase_Cu-bd"/>
</dbReference>
<dbReference type="InterPro" id="IPR050316">
    <property type="entry name" value="Tyrosinase/Hemocyanin"/>
</dbReference>
<evidence type="ECO:0000259" key="5">
    <source>
        <dbReference type="PROSITE" id="PS00498"/>
    </source>
</evidence>
<keyword evidence="3" id="KW-0732">Signal</keyword>
<comment type="caution">
    <text evidence="6">The sequence shown here is derived from an EMBL/GenBank/DDBJ whole genome shotgun (WGS) entry which is preliminary data.</text>
</comment>
<gene>
    <name evidence="6" type="ORF">CBER1_11646</name>
</gene>
<organism evidence="6 7">
    <name type="scientific">Cercospora berteroae</name>
    <dbReference type="NCBI Taxonomy" id="357750"/>
    <lineage>
        <taxon>Eukaryota</taxon>
        <taxon>Fungi</taxon>
        <taxon>Dikarya</taxon>
        <taxon>Ascomycota</taxon>
        <taxon>Pezizomycotina</taxon>
        <taxon>Dothideomycetes</taxon>
        <taxon>Dothideomycetidae</taxon>
        <taxon>Mycosphaerellales</taxon>
        <taxon>Mycosphaerellaceae</taxon>
        <taxon>Cercospora</taxon>
    </lineage>
</organism>
<evidence type="ECO:0000256" key="2">
    <source>
        <dbReference type="ARBA" id="ARBA00023008"/>
    </source>
</evidence>
<feature type="domain" description="Tyrosinase copper-binding" evidence="5">
    <location>
        <begin position="256"/>
        <end position="267"/>
    </location>
</feature>
<feature type="signal peptide" evidence="3">
    <location>
        <begin position="1"/>
        <end position="18"/>
    </location>
</feature>
<dbReference type="PANTHER" id="PTHR11474">
    <property type="entry name" value="TYROSINASE FAMILY MEMBER"/>
    <property type="match status" value="1"/>
</dbReference>
<dbReference type="SUPFAM" id="SSF48056">
    <property type="entry name" value="Di-copper centre-containing domain"/>
    <property type="match status" value="1"/>
</dbReference>
<sequence>MHFTSILLPSLLASSVNALPQATTPSSSISAQSFSQKCTSPELRKEWRQLNAKERKAYTDAVLCLKTKPSRIGLSTSLYDDFPYVHQQVDKEVHFVASFLPWHRYFLSLYETALQQQCAYKGLVPYWDWTLDSPRNVSQSPIWSSKTGLGGNGNPLKTVSLSDGSTRNCVTDGPFKNLKPSYFGSGLDEHCLTRNFNNGTEQIGDMLAFAYKPDVVAEIQNLKDYDSYRRRLESGPHGAIHSAVGGDLIPATSPNDPVFFLHHAQIDRLWWLWQQKDLKKRNVDFGGNKAQEDFGAEGSSPRATLNDVMSVRGLAVDVKVRDFMTTQSERLCYRY</sequence>
<accession>A0A2S6C090</accession>
<dbReference type="STRING" id="357750.A0A2S6C090"/>
<keyword evidence="7" id="KW-1185">Reference proteome</keyword>
<dbReference type="Proteomes" id="UP000237631">
    <property type="component" value="Unassembled WGS sequence"/>
</dbReference>
<dbReference type="PROSITE" id="PS00497">
    <property type="entry name" value="TYROSINASE_1"/>
    <property type="match status" value="1"/>
</dbReference>
<proteinExistence type="predicted"/>
<reference evidence="7" key="1">
    <citation type="journal article" date="2017" name="bioRxiv">
        <title>Conservation of a gene cluster reveals novel cercosporin biosynthetic mechanisms and extends production to the genus Colletotrichum.</title>
        <authorList>
            <person name="de Jonge R."/>
            <person name="Ebert M.K."/>
            <person name="Huitt-Roehl C.R."/>
            <person name="Pal P."/>
            <person name="Suttle J.C."/>
            <person name="Spanner R.E."/>
            <person name="Neubauer J.D."/>
            <person name="Jurick W.M.II."/>
            <person name="Stott K.A."/>
            <person name="Secor G.A."/>
            <person name="Thomma B.P.H.J."/>
            <person name="Van de Peer Y."/>
            <person name="Townsend C.A."/>
            <person name="Bolton M.D."/>
        </authorList>
    </citation>
    <scope>NUCLEOTIDE SEQUENCE [LARGE SCALE GENOMIC DNA]</scope>
    <source>
        <strain evidence="7">CBS538.71</strain>
    </source>
</reference>
<name>A0A2S6C090_9PEZI</name>